<evidence type="ECO:0000259" key="13">
    <source>
        <dbReference type="SMART" id="SM01332"/>
    </source>
</evidence>
<accession>A0A834BYW9</accession>
<keyword evidence="6 10" id="KW-0195">Cyclin</keyword>
<evidence type="ECO:0000256" key="2">
    <source>
        <dbReference type="ARBA" id="ARBA00004642"/>
    </source>
</evidence>
<evidence type="ECO:0000256" key="5">
    <source>
        <dbReference type="ARBA" id="ARBA00023015"/>
    </source>
</evidence>
<evidence type="ECO:0000256" key="9">
    <source>
        <dbReference type="ARBA" id="ARBA00025821"/>
    </source>
</evidence>
<proteinExistence type="inferred from homology"/>
<keyword evidence="5" id="KW-0805">Transcription regulation</keyword>
<gene>
    <name evidence="14" type="ORF">FQA47_003277</name>
</gene>
<name>A0A834BYW9_ORYME</name>
<feature type="region of interest" description="Disordered" evidence="11">
    <location>
        <begin position="214"/>
        <end position="289"/>
    </location>
</feature>
<evidence type="ECO:0000256" key="7">
    <source>
        <dbReference type="ARBA" id="ARBA00023163"/>
    </source>
</evidence>
<dbReference type="GO" id="GO:0016607">
    <property type="term" value="C:nuclear speck"/>
    <property type="evidence" value="ECO:0007669"/>
    <property type="project" value="UniProtKB-SubCell"/>
</dbReference>
<evidence type="ECO:0000256" key="6">
    <source>
        <dbReference type="ARBA" id="ARBA00023127"/>
    </source>
</evidence>
<keyword evidence="7" id="KW-0804">Transcription</keyword>
<dbReference type="AlphaFoldDB" id="A0A834BYW9"/>
<keyword evidence="8" id="KW-0539">Nucleus</keyword>
<evidence type="ECO:0000313" key="14">
    <source>
        <dbReference type="EMBL" id="KAF6718788.1"/>
    </source>
</evidence>
<sequence>MSCIGRFTQSAFAERTDSCTVVTEICGAGSENRREQRRRRDEQLSQQERSEKENRAKILRESHHAALTKMKADYEIQLSTKIRDVREELHKEAELELEKEKEKNQFLLQQCQLENSQLQQKVQDLQEELRQERRRQEEERAQDEERKRREEESHQQEARELSHAKAELQQTSEKNAELIEEVMFLQETVRKECEEREELTAALCQAQQELFGQQSIGSHPGSSKHIPDPRERQPPSGHTGFQLQPEVSVPLTHSSNPPNTFRPSPAQTEKDRGLDPDKERATRRLENESREVLLGGEKRLPPNLKALCYGLPVPPSFRRGRLSRVCLLKMAADPLSVSSNASTNNEGILIGDKVYSEVFLTIDNSLVPDERLSTTPSMLDGLDLSTETDLRILGCELIQSAGILLRLPQVAMATGQVLFHRFFYSKSFVKHSFEIVAMASIYLASKIEEAPRRIRDVINVFHHLRQLRGKKTPSPLILDQNYINTKNQVIKAERRVLKELGFCVHVKHPHKLIVMYLQVLECEKNQPLVQTAWNYMNDSLRTNVFVRFQPETIACACIYLAARVLQIPLPSKPHWYLLFGANEDEIKEICVTTLRLYTRKKPNYEHLEKEFKKGSKDWKKQQKWKSFSIKNAIALKIPLSS</sequence>
<reference evidence="14" key="1">
    <citation type="journal article" name="BMC Genomics">
        <title>Long-read sequencing and de novo genome assembly of marine medaka (Oryzias melastigma).</title>
        <authorList>
            <person name="Liang P."/>
            <person name="Saqib H.S.A."/>
            <person name="Ni X."/>
            <person name="Shen Y."/>
        </authorList>
    </citation>
    <scope>NUCLEOTIDE SEQUENCE</scope>
    <source>
        <strain evidence="14">Bigg-433</strain>
    </source>
</reference>
<dbReference type="Proteomes" id="UP000646548">
    <property type="component" value="Unassembled WGS sequence"/>
</dbReference>
<evidence type="ECO:0000256" key="4">
    <source>
        <dbReference type="ARBA" id="ARBA00022737"/>
    </source>
</evidence>
<organism evidence="14 15">
    <name type="scientific">Oryzias melastigma</name>
    <name type="common">Marine medaka</name>
    <dbReference type="NCBI Taxonomy" id="30732"/>
    <lineage>
        <taxon>Eukaryota</taxon>
        <taxon>Metazoa</taxon>
        <taxon>Chordata</taxon>
        <taxon>Craniata</taxon>
        <taxon>Vertebrata</taxon>
        <taxon>Euteleostomi</taxon>
        <taxon>Actinopterygii</taxon>
        <taxon>Neopterygii</taxon>
        <taxon>Teleostei</taxon>
        <taxon>Neoteleostei</taxon>
        <taxon>Acanthomorphata</taxon>
        <taxon>Ovalentaria</taxon>
        <taxon>Atherinomorphae</taxon>
        <taxon>Beloniformes</taxon>
        <taxon>Adrianichthyidae</taxon>
        <taxon>Oryziinae</taxon>
        <taxon>Oryzias</taxon>
    </lineage>
</organism>
<dbReference type="InterPro" id="IPR043198">
    <property type="entry name" value="Cyclin/Ssn8"/>
</dbReference>
<dbReference type="FunFam" id="1.10.472.10:FF:000016">
    <property type="entry name" value="cyclin-L1 isoform X1"/>
    <property type="match status" value="1"/>
</dbReference>
<dbReference type="InterPro" id="IPR036915">
    <property type="entry name" value="Cyclin-like_sf"/>
</dbReference>
<dbReference type="Pfam" id="PF02984">
    <property type="entry name" value="Cyclin_C"/>
    <property type="match status" value="1"/>
</dbReference>
<dbReference type="GO" id="GO:0006357">
    <property type="term" value="P:regulation of transcription by RNA polymerase II"/>
    <property type="evidence" value="ECO:0007669"/>
    <property type="project" value="InterPro"/>
</dbReference>
<dbReference type="SMART" id="SM00385">
    <property type="entry name" value="CYCLIN"/>
    <property type="match status" value="2"/>
</dbReference>
<evidence type="ECO:0000259" key="12">
    <source>
        <dbReference type="SMART" id="SM00385"/>
    </source>
</evidence>
<evidence type="ECO:0000256" key="10">
    <source>
        <dbReference type="RuleBase" id="RU000383"/>
    </source>
</evidence>
<dbReference type="SMART" id="SM01332">
    <property type="entry name" value="Cyclin_C"/>
    <property type="match status" value="1"/>
</dbReference>
<comment type="similarity">
    <text evidence="3">Belongs to the cyclin family. Cyclin L subfamily.</text>
</comment>
<dbReference type="GO" id="GO:0016538">
    <property type="term" value="F:cyclin-dependent protein serine/threonine kinase regulator activity"/>
    <property type="evidence" value="ECO:0007669"/>
    <property type="project" value="InterPro"/>
</dbReference>
<feature type="region of interest" description="Disordered" evidence="11">
    <location>
        <begin position="132"/>
        <end position="167"/>
    </location>
</feature>
<dbReference type="InterPro" id="IPR013763">
    <property type="entry name" value="Cyclin-like_dom"/>
</dbReference>
<dbReference type="Pfam" id="PF00134">
    <property type="entry name" value="Cyclin_N"/>
    <property type="match status" value="1"/>
</dbReference>
<feature type="compositionally biased region" description="Polar residues" evidence="11">
    <location>
        <begin position="251"/>
        <end position="267"/>
    </location>
</feature>
<dbReference type="SUPFAM" id="SSF47954">
    <property type="entry name" value="Cyclin-like"/>
    <property type="match status" value="2"/>
</dbReference>
<feature type="compositionally biased region" description="Basic and acidic residues" evidence="11">
    <location>
        <begin position="31"/>
        <end position="55"/>
    </location>
</feature>
<dbReference type="PANTHER" id="PTHR10026">
    <property type="entry name" value="CYCLIN"/>
    <property type="match status" value="1"/>
</dbReference>
<dbReference type="EMBL" id="WKFB01000684">
    <property type="protein sequence ID" value="KAF6718788.1"/>
    <property type="molecule type" value="Genomic_DNA"/>
</dbReference>
<evidence type="ECO:0000256" key="1">
    <source>
        <dbReference type="ARBA" id="ARBA00004324"/>
    </source>
</evidence>
<protein>
    <submittedName>
        <fullName evidence="14">Cyclin-L1</fullName>
    </submittedName>
</protein>
<feature type="domain" description="Cyclin-like" evidence="12">
    <location>
        <begin position="511"/>
        <end position="595"/>
    </location>
</feature>
<evidence type="ECO:0000313" key="15">
    <source>
        <dbReference type="Proteomes" id="UP000646548"/>
    </source>
</evidence>
<feature type="domain" description="Cyclin C-terminal" evidence="13">
    <location>
        <begin position="507"/>
        <end position="639"/>
    </location>
</feature>
<comment type="subunit">
    <text evidence="9">Interacts with the CDK1 protein kinase to form a serine/threonine kinase holoenzyme complex also known as maturation promoting factor (MPF). The cyclin subunit imparts substrate specificity to the complex.</text>
</comment>
<evidence type="ECO:0000256" key="8">
    <source>
        <dbReference type="ARBA" id="ARBA00023242"/>
    </source>
</evidence>
<dbReference type="InterPro" id="IPR004367">
    <property type="entry name" value="Cyclin_C-dom"/>
</dbReference>
<feature type="region of interest" description="Disordered" evidence="11">
    <location>
        <begin position="30"/>
        <end position="55"/>
    </location>
</feature>
<feature type="domain" description="Cyclin-like" evidence="12">
    <location>
        <begin position="396"/>
        <end position="498"/>
    </location>
</feature>
<feature type="compositionally biased region" description="Basic and acidic residues" evidence="11">
    <location>
        <begin position="132"/>
        <end position="166"/>
    </location>
</feature>
<keyword evidence="4" id="KW-0677">Repeat</keyword>
<comment type="caution">
    <text evidence="14">The sequence shown here is derived from an EMBL/GenBank/DDBJ whole genome shotgun (WGS) entry which is preliminary data.</text>
</comment>
<dbReference type="FunFam" id="1.10.472.10:FF:000014">
    <property type="entry name" value="cyclin-L1 isoform X1"/>
    <property type="match status" value="1"/>
</dbReference>
<dbReference type="InterPro" id="IPR006671">
    <property type="entry name" value="Cyclin_N"/>
</dbReference>
<evidence type="ECO:0000256" key="3">
    <source>
        <dbReference type="ARBA" id="ARBA00010589"/>
    </source>
</evidence>
<feature type="compositionally biased region" description="Basic and acidic residues" evidence="11">
    <location>
        <begin position="268"/>
        <end position="289"/>
    </location>
</feature>
<evidence type="ECO:0000256" key="11">
    <source>
        <dbReference type="SAM" id="MobiDB-lite"/>
    </source>
</evidence>
<comment type="subcellular location">
    <subcellularLocation>
        <location evidence="1">Nucleus speckle</location>
    </subcellularLocation>
    <subcellularLocation>
        <location evidence="2">Nucleus</location>
        <location evidence="2">Nucleoplasm</location>
    </subcellularLocation>
</comment>
<dbReference type="Gene3D" id="1.10.472.10">
    <property type="entry name" value="Cyclin-like"/>
    <property type="match status" value="2"/>
</dbReference>